<sequence length="68" mass="7124">MPQDGYTAEKAQALTADEILGMTGQEVRKSLGPHAHLLDEGQIDAANERLVADQAGCIFSMGIGVIGI</sequence>
<keyword evidence="2" id="KW-1185">Reference proteome</keyword>
<dbReference type="AlphaFoldDB" id="A0A8J3MU61"/>
<protein>
    <submittedName>
        <fullName evidence="1">Uncharacterized protein</fullName>
    </submittedName>
</protein>
<evidence type="ECO:0000313" key="1">
    <source>
        <dbReference type="EMBL" id="GHO47875.1"/>
    </source>
</evidence>
<reference evidence="1" key="1">
    <citation type="submission" date="2020-10" db="EMBL/GenBank/DDBJ databases">
        <title>Taxonomic study of unclassified bacteria belonging to the class Ktedonobacteria.</title>
        <authorList>
            <person name="Yabe S."/>
            <person name="Wang C.M."/>
            <person name="Zheng Y."/>
            <person name="Sakai Y."/>
            <person name="Cavaletti L."/>
            <person name="Monciardini P."/>
            <person name="Donadio S."/>
        </authorList>
    </citation>
    <scope>NUCLEOTIDE SEQUENCE</scope>
    <source>
        <strain evidence="1">SOSP1-1</strain>
    </source>
</reference>
<comment type="caution">
    <text evidence="1">The sequence shown here is derived from an EMBL/GenBank/DDBJ whole genome shotgun (WGS) entry which is preliminary data.</text>
</comment>
<dbReference type="EMBL" id="BNJF01000003">
    <property type="protein sequence ID" value="GHO47875.1"/>
    <property type="molecule type" value="Genomic_DNA"/>
</dbReference>
<proteinExistence type="predicted"/>
<organism evidence="1 2">
    <name type="scientific">Ktedonospora formicarum</name>
    <dbReference type="NCBI Taxonomy" id="2778364"/>
    <lineage>
        <taxon>Bacteria</taxon>
        <taxon>Bacillati</taxon>
        <taxon>Chloroflexota</taxon>
        <taxon>Ktedonobacteria</taxon>
        <taxon>Ktedonobacterales</taxon>
        <taxon>Ktedonobacteraceae</taxon>
        <taxon>Ktedonospora</taxon>
    </lineage>
</organism>
<accession>A0A8J3MU61</accession>
<gene>
    <name evidence="1" type="ORF">KSX_60380</name>
</gene>
<evidence type="ECO:0000313" key="2">
    <source>
        <dbReference type="Proteomes" id="UP000612362"/>
    </source>
</evidence>
<name>A0A8J3MU61_9CHLR</name>
<dbReference type="Proteomes" id="UP000612362">
    <property type="component" value="Unassembled WGS sequence"/>
</dbReference>